<feature type="transmembrane region" description="Helical" evidence="1">
    <location>
        <begin position="43"/>
        <end position="64"/>
    </location>
</feature>
<organism evidence="2 3">
    <name type="scientific">Streptomyces sannanensis</name>
    <dbReference type="NCBI Taxonomy" id="285536"/>
    <lineage>
        <taxon>Bacteria</taxon>
        <taxon>Bacillati</taxon>
        <taxon>Actinomycetota</taxon>
        <taxon>Actinomycetes</taxon>
        <taxon>Kitasatosporales</taxon>
        <taxon>Streptomycetaceae</taxon>
        <taxon>Streptomyces</taxon>
    </lineage>
</organism>
<gene>
    <name evidence="2" type="ORF">GCM10020367_44020</name>
</gene>
<dbReference type="EMBL" id="BAAAYL010000001">
    <property type="protein sequence ID" value="GAA3375598.1"/>
    <property type="molecule type" value="Genomic_DNA"/>
</dbReference>
<name>A0ABP6SG15_9ACTN</name>
<proteinExistence type="predicted"/>
<evidence type="ECO:0000256" key="1">
    <source>
        <dbReference type="SAM" id="Phobius"/>
    </source>
</evidence>
<keyword evidence="1" id="KW-0472">Membrane</keyword>
<keyword evidence="3" id="KW-1185">Reference proteome</keyword>
<protein>
    <submittedName>
        <fullName evidence="2">Uncharacterized protein</fullName>
    </submittedName>
</protein>
<reference evidence="3" key="1">
    <citation type="journal article" date="2019" name="Int. J. Syst. Evol. Microbiol.">
        <title>The Global Catalogue of Microorganisms (GCM) 10K type strain sequencing project: providing services to taxonomists for standard genome sequencing and annotation.</title>
        <authorList>
            <consortium name="The Broad Institute Genomics Platform"/>
            <consortium name="The Broad Institute Genome Sequencing Center for Infectious Disease"/>
            <person name="Wu L."/>
            <person name="Ma J."/>
        </authorList>
    </citation>
    <scope>NUCLEOTIDE SEQUENCE [LARGE SCALE GENOMIC DNA]</scope>
    <source>
        <strain evidence="3">JCM 9651</strain>
    </source>
</reference>
<keyword evidence="1" id="KW-0812">Transmembrane</keyword>
<dbReference type="Proteomes" id="UP001499990">
    <property type="component" value="Unassembled WGS sequence"/>
</dbReference>
<keyword evidence="1" id="KW-1133">Transmembrane helix</keyword>
<evidence type="ECO:0000313" key="3">
    <source>
        <dbReference type="Proteomes" id="UP001499990"/>
    </source>
</evidence>
<accession>A0ABP6SG15</accession>
<dbReference type="RefSeq" id="WP_345040310.1">
    <property type="nucleotide sequence ID" value="NZ_BAAAYL010000001.1"/>
</dbReference>
<evidence type="ECO:0000313" key="2">
    <source>
        <dbReference type="EMBL" id="GAA3375598.1"/>
    </source>
</evidence>
<sequence>MLLALDIVGVILLLQGVSPLVQKMAGKDPEESFFIVNQISGHQPLASVALIVLGSLLLTTSYRIRKSRK</sequence>
<comment type="caution">
    <text evidence="2">The sequence shown here is derived from an EMBL/GenBank/DDBJ whole genome shotgun (WGS) entry which is preliminary data.</text>
</comment>